<evidence type="ECO:0000313" key="3">
    <source>
        <dbReference type="Proteomes" id="UP000783742"/>
    </source>
</evidence>
<proteinExistence type="predicted"/>
<keyword evidence="3" id="KW-1185">Reference proteome</keyword>
<gene>
    <name evidence="2" type="ORF">KQI68_06765</name>
</gene>
<comment type="caution">
    <text evidence="2">The sequence shown here is derived from an EMBL/GenBank/DDBJ whole genome shotgun (WGS) entry which is preliminary data.</text>
</comment>
<accession>A0ABS6FK04</accession>
<dbReference type="InterPro" id="IPR057362">
    <property type="entry name" value="WDGH"/>
</dbReference>
<evidence type="ECO:0000259" key="1">
    <source>
        <dbReference type="Pfam" id="PF25311"/>
    </source>
</evidence>
<name>A0ABS6FK04_9FIRM</name>
<protein>
    <recommendedName>
        <fullName evidence="1">WDGH domain-containing protein</fullName>
    </recommendedName>
</protein>
<dbReference type="Proteomes" id="UP000783742">
    <property type="component" value="Unassembled WGS sequence"/>
</dbReference>
<dbReference type="RefSeq" id="WP_216549376.1">
    <property type="nucleotide sequence ID" value="NZ_JAHLQO010000004.1"/>
</dbReference>
<dbReference type="Pfam" id="PF25311">
    <property type="entry name" value="WDGH"/>
    <property type="match status" value="1"/>
</dbReference>
<evidence type="ECO:0000313" key="2">
    <source>
        <dbReference type="EMBL" id="MBU5669540.1"/>
    </source>
</evidence>
<dbReference type="EMBL" id="JAHLQO010000004">
    <property type="protein sequence ID" value="MBU5669540.1"/>
    <property type="molecule type" value="Genomic_DNA"/>
</dbReference>
<organism evidence="2 3">
    <name type="scientific">Peptoniphilus ovalis</name>
    <dbReference type="NCBI Taxonomy" id="2841503"/>
    <lineage>
        <taxon>Bacteria</taxon>
        <taxon>Bacillati</taxon>
        <taxon>Bacillota</taxon>
        <taxon>Tissierellia</taxon>
        <taxon>Tissierellales</taxon>
        <taxon>Peptoniphilaceae</taxon>
        <taxon>Peptoniphilus</taxon>
    </lineage>
</organism>
<reference evidence="2 3" key="1">
    <citation type="submission" date="2021-06" db="EMBL/GenBank/DDBJ databases">
        <authorList>
            <person name="Sun Q."/>
            <person name="Li D."/>
        </authorList>
    </citation>
    <scope>NUCLEOTIDE SEQUENCE [LARGE SCALE GENOMIC DNA]</scope>
    <source>
        <strain evidence="2 3">MSJ-1</strain>
    </source>
</reference>
<feature type="domain" description="WDGH" evidence="1">
    <location>
        <begin position="92"/>
        <end position="185"/>
    </location>
</feature>
<sequence length="186" mass="22197">MNIIEVTDLNTGNYYSNEEISYIDFTNDEVYICLLTWDGSKEFTLDLNECTVYIKTNDEEYKNIFGEREIEIDKINEILESLKEEGISRKGISDGYHTFEELYYHRMILFLRILLDHKEISWKSKQHHDGTMFDGDFICGIETPEGQYTYHYNLKYWDLFKDIKTLEKAPEYDGHKPKDIKRLLSL</sequence>